<evidence type="ECO:0000313" key="2">
    <source>
        <dbReference type="EMBL" id="GBF94192.1"/>
    </source>
</evidence>
<dbReference type="Proteomes" id="UP000247498">
    <property type="component" value="Unassembled WGS sequence"/>
</dbReference>
<organism evidence="2 3">
    <name type="scientific">Raphidocelis subcapitata</name>
    <dbReference type="NCBI Taxonomy" id="307507"/>
    <lineage>
        <taxon>Eukaryota</taxon>
        <taxon>Viridiplantae</taxon>
        <taxon>Chlorophyta</taxon>
        <taxon>core chlorophytes</taxon>
        <taxon>Chlorophyceae</taxon>
        <taxon>CS clade</taxon>
        <taxon>Sphaeropleales</taxon>
        <taxon>Selenastraceae</taxon>
        <taxon>Raphidocelis</taxon>
    </lineage>
</organism>
<dbReference type="OrthoDB" id="10651097at2759"/>
<dbReference type="InParanoid" id="A0A2V0P5I9"/>
<gene>
    <name evidence="2" type="ORF">Rsub_06462</name>
</gene>
<sequence length="530" mass="54569">MEEPDERAQGMALALENSRGLHDKVRQVLGSLRLSGSGRAPAAAARLQHADAAALDAVRAKLQQLEDLLEESWALPPSRMQQQAEVLCAVDETRGDLIATCRECAQFVTPTCQALISEVLAFCEIGSDEDVTPREFNSCWRAAADAAASSADVAASSAEGGVGADRETASPDASPLQGGRANEATSAAPRARGPGGPLPRGGGAAAAGAGAAAGSPARQVAAERDAPTRLNGTGRVMWLDGAGESGASERAPAAAAAQQPQPQRRSVSLRQPRERGDQAAAAGGAAAPAGAAARRGSAAARGAAQQPQPAHHARYADYDAAAGAAAADVPRPAAARDSSQFGGKLSVRRYAQAQGEGSDDSAPAPKPSVTPSKQLQRRRDTDRAPDVATSREMWLRSSTVGLQPHMRVLQDAVTMSREDLQRLEDRSRRRGRLVSAAKAIVGLVLTAALGAAGVITVRAAIEEYGGGGGGGSSDDIQLEPLAPRLPSLRGSDGEGRRRGRGRGRESGGPQMPQMPFAPVFPAPNPLDSRA</sequence>
<feature type="compositionally biased region" description="Low complexity" evidence="1">
    <location>
        <begin position="241"/>
        <end position="266"/>
    </location>
</feature>
<protein>
    <submittedName>
        <fullName evidence="2">Uncharacterized protein</fullName>
    </submittedName>
</protein>
<feature type="compositionally biased region" description="Low complexity" evidence="1">
    <location>
        <begin position="318"/>
        <end position="336"/>
    </location>
</feature>
<reference evidence="2 3" key="1">
    <citation type="journal article" date="2018" name="Sci. Rep.">
        <title>Raphidocelis subcapitata (=Pseudokirchneriella subcapitata) provides an insight into genome evolution and environmental adaptations in the Sphaeropleales.</title>
        <authorList>
            <person name="Suzuki S."/>
            <person name="Yamaguchi H."/>
            <person name="Nakajima N."/>
            <person name="Kawachi M."/>
        </authorList>
    </citation>
    <scope>NUCLEOTIDE SEQUENCE [LARGE SCALE GENOMIC DNA]</scope>
    <source>
        <strain evidence="2 3">NIES-35</strain>
    </source>
</reference>
<feature type="region of interest" description="Disordered" evidence="1">
    <location>
        <begin position="466"/>
        <end position="530"/>
    </location>
</feature>
<feature type="compositionally biased region" description="Low complexity" evidence="1">
    <location>
        <begin position="206"/>
        <end position="220"/>
    </location>
</feature>
<keyword evidence="3" id="KW-1185">Reference proteome</keyword>
<dbReference type="EMBL" id="BDRX01000049">
    <property type="protein sequence ID" value="GBF94192.1"/>
    <property type="molecule type" value="Genomic_DNA"/>
</dbReference>
<dbReference type="AlphaFoldDB" id="A0A2V0P5I9"/>
<proteinExistence type="predicted"/>
<evidence type="ECO:0000256" key="1">
    <source>
        <dbReference type="SAM" id="MobiDB-lite"/>
    </source>
</evidence>
<feature type="compositionally biased region" description="Low complexity" evidence="1">
    <location>
        <begin position="279"/>
        <end position="310"/>
    </location>
</feature>
<evidence type="ECO:0000313" key="3">
    <source>
        <dbReference type="Proteomes" id="UP000247498"/>
    </source>
</evidence>
<feature type="region of interest" description="Disordered" evidence="1">
    <location>
        <begin position="157"/>
        <end position="392"/>
    </location>
</feature>
<accession>A0A2V0P5I9</accession>
<comment type="caution">
    <text evidence="2">The sequence shown here is derived from an EMBL/GenBank/DDBJ whole genome shotgun (WGS) entry which is preliminary data.</text>
</comment>
<name>A0A2V0P5I9_9CHLO</name>
<feature type="compositionally biased region" description="Gly residues" evidence="1">
    <location>
        <begin position="193"/>
        <end position="205"/>
    </location>
</feature>